<dbReference type="AlphaFoldDB" id="A0A834SGJ0"/>
<reference evidence="1" key="1">
    <citation type="submission" date="2020-09" db="EMBL/GenBank/DDBJ databases">
        <title>Genome-Enabled Discovery of Anthraquinone Biosynthesis in Senna tora.</title>
        <authorList>
            <person name="Kang S.-H."/>
            <person name="Pandey R.P."/>
            <person name="Lee C.-M."/>
            <person name="Sim J.-S."/>
            <person name="Jeong J.-T."/>
            <person name="Choi B.-S."/>
            <person name="Jung M."/>
            <person name="Ginzburg D."/>
            <person name="Zhao K."/>
            <person name="Won S.Y."/>
            <person name="Oh T.-J."/>
            <person name="Yu Y."/>
            <person name="Kim N.-H."/>
            <person name="Lee O.R."/>
            <person name="Lee T.-H."/>
            <person name="Bashyal P."/>
            <person name="Kim T.-S."/>
            <person name="Lee W.-H."/>
            <person name="Kawkins C."/>
            <person name="Kim C.-K."/>
            <person name="Kim J.S."/>
            <person name="Ahn B.O."/>
            <person name="Rhee S.Y."/>
            <person name="Sohng J.K."/>
        </authorList>
    </citation>
    <scope>NUCLEOTIDE SEQUENCE</scope>
    <source>
        <tissue evidence="1">Leaf</tissue>
    </source>
</reference>
<protein>
    <submittedName>
        <fullName evidence="1">Uncharacterized protein</fullName>
    </submittedName>
</protein>
<comment type="caution">
    <text evidence="1">The sequence shown here is derived from an EMBL/GenBank/DDBJ whole genome shotgun (WGS) entry which is preliminary data.</text>
</comment>
<gene>
    <name evidence="1" type="ORF">G2W53_042310</name>
</gene>
<evidence type="ECO:0000313" key="2">
    <source>
        <dbReference type="Proteomes" id="UP000634136"/>
    </source>
</evidence>
<name>A0A834SGJ0_9FABA</name>
<dbReference type="Proteomes" id="UP000634136">
    <property type="component" value="Unassembled WGS sequence"/>
</dbReference>
<sequence>MAAGKVDPTSAINPTKTYWIIKVRVVRIWLIPAYPSTSSYHGIEMVYVTLSVFNMSQVHLSSPNDPKTKRVTVDIEDSTREMYKLHSPSTLGKYGWTRDAIA</sequence>
<organism evidence="1 2">
    <name type="scientific">Senna tora</name>
    <dbReference type="NCBI Taxonomy" id="362788"/>
    <lineage>
        <taxon>Eukaryota</taxon>
        <taxon>Viridiplantae</taxon>
        <taxon>Streptophyta</taxon>
        <taxon>Embryophyta</taxon>
        <taxon>Tracheophyta</taxon>
        <taxon>Spermatophyta</taxon>
        <taxon>Magnoliopsida</taxon>
        <taxon>eudicotyledons</taxon>
        <taxon>Gunneridae</taxon>
        <taxon>Pentapetalae</taxon>
        <taxon>rosids</taxon>
        <taxon>fabids</taxon>
        <taxon>Fabales</taxon>
        <taxon>Fabaceae</taxon>
        <taxon>Caesalpinioideae</taxon>
        <taxon>Cassia clade</taxon>
        <taxon>Senna</taxon>
    </lineage>
</organism>
<dbReference type="EMBL" id="JAAIUW010000013">
    <property type="protein sequence ID" value="KAF7803199.1"/>
    <property type="molecule type" value="Genomic_DNA"/>
</dbReference>
<evidence type="ECO:0000313" key="1">
    <source>
        <dbReference type="EMBL" id="KAF7803199.1"/>
    </source>
</evidence>
<accession>A0A834SGJ0</accession>
<keyword evidence="2" id="KW-1185">Reference proteome</keyword>
<proteinExistence type="predicted"/>
<dbReference type="OrthoDB" id="1935380at2759"/>